<evidence type="ECO:0000313" key="1">
    <source>
        <dbReference type="EMBL" id="SHJ18598.1"/>
    </source>
</evidence>
<name>A0A1M6H8L6_MALRU</name>
<gene>
    <name evidence="1" type="ORF">SAMN02745165_01735</name>
</gene>
<organism evidence="1 2">
    <name type="scientific">Malonomonas rubra DSM 5091</name>
    <dbReference type="NCBI Taxonomy" id="1122189"/>
    <lineage>
        <taxon>Bacteria</taxon>
        <taxon>Pseudomonadati</taxon>
        <taxon>Thermodesulfobacteriota</taxon>
        <taxon>Desulfuromonadia</taxon>
        <taxon>Desulfuromonadales</taxon>
        <taxon>Geopsychrobacteraceae</taxon>
        <taxon>Malonomonas</taxon>
    </lineage>
</organism>
<dbReference type="RefSeq" id="WP_072907902.1">
    <property type="nucleotide sequence ID" value="NZ_FQZT01000005.1"/>
</dbReference>
<sequence length="142" mass="16162">MSTGTPEKYTDILRFLHGLLEGEGAEYKEPSPDQISKDLHKEGIDVSSMISDVNQMIGKKRTEKRLNAANAKRIALSRLTELRDSPDKSGVKEKLISIFRDLNSSQPQLASAYFRKLEETNEEDMFAMLEDLLLLEEDDEQE</sequence>
<evidence type="ECO:0000313" key="2">
    <source>
        <dbReference type="Proteomes" id="UP000184171"/>
    </source>
</evidence>
<dbReference type="AlphaFoldDB" id="A0A1M6H8L6"/>
<protein>
    <submittedName>
        <fullName evidence="1">Uncharacterized protein</fullName>
    </submittedName>
</protein>
<reference evidence="1 2" key="1">
    <citation type="submission" date="2016-11" db="EMBL/GenBank/DDBJ databases">
        <authorList>
            <person name="Jaros S."/>
            <person name="Januszkiewicz K."/>
            <person name="Wedrychowicz H."/>
        </authorList>
    </citation>
    <scope>NUCLEOTIDE SEQUENCE [LARGE SCALE GENOMIC DNA]</scope>
    <source>
        <strain evidence="1 2">DSM 5091</strain>
    </source>
</reference>
<accession>A0A1M6H8L6</accession>
<dbReference type="STRING" id="1122189.SAMN02745165_01735"/>
<proteinExistence type="predicted"/>
<keyword evidence="2" id="KW-1185">Reference proteome</keyword>
<dbReference type="EMBL" id="FQZT01000005">
    <property type="protein sequence ID" value="SHJ18598.1"/>
    <property type="molecule type" value="Genomic_DNA"/>
</dbReference>
<dbReference type="Proteomes" id="UP000184171">
    <property type="component" value="Unassembled WGS sequence"/>
</dbReference>